<sequence>MATEAAALINRYRPTQVQPYDPIMLNATSYPSSERIPKTPQLSAAGLGVEYVLKNMRLAHEEPQENDDRNRNAKHPEDNAAHDFFLLC</sequence>
<keyword evidence="3" id="KW-1185">Reference proteome</keyword>
<feature type="region of interest" description="Disordered" evidence="1">
    <location>
        <begin position="58"/>
        <end position="84"/>
    </location>
</feature>
<gene>
    <name evidence="2" type="ORF">ICI42_18590</name>
</gene>
<name>A0A8J6U5P2_9HYPH</name>
<evidence type="ECO:0000313" key="2">
    <source>
        <dbReference type="EMBL" id="MBD0416665.1"/>
    </source>
</evidence>
<organism evidence="2 3">
    <name type="scientific">Oryzicola mucosus</name>
    <dbReference type="NCBI Taxonomy" id="2767425"/>
    <lineage>
        <taxon>Bacteria</taxon>
        <taxon>Pseudomonadati</taxon>
        <taxon>Pseudomonadota</taxon>
        <taxon>Alphaproteobacteria</taxon>
        <taxon>Hyphomicrobiales</taxon>
        <taxon>Phyllobacteriaceae</taxon>
        <taxon>Oryzicola</taxon>
    </lineage>
</organism>
<reference evidence="2" key="1">
    <citation type="submission" date="2020-09" db="EMBL/GenBank/DDBJ databases">
        <title>Genome seq and assembly of Tianweitania sp.</title>
        <authorList>
            <person name="Chhetri G."/>
        </authorList>
    </citation>
    <scope>NUCLEOTIDE SEQUENCE</scope>
    <source>
        <strain evidence="2">Rool2</strain>
    </source>
</reference>
<dbReference type="RefSeq" id="WP_188166102.1">
    <property type="nucleotide sequence ID" value="NZ_JACVVX010000006.1"/>
</dbReference>
<comment type="caution">
    <text evidence="2">The sequence shown here is derived from an EMBL/GenBank/DDBJ whole genome shotgun (WGS) entry which is preliminary data.</text>
</comment>
<evidence type="ECO:0000256" key="1">
    <source>
        <dbReference type="SAM" id="MobiDB-lite"/>
    </source>
</evidence>
<protein>
    <submittedName>
        <fullName evidence="2">Uncharacterized protein</fullName>
    </submittedName>
</protein>
<proteinExistence type="predicted"/>
<dbReference type="EMBL" id="JACVVX010000006">
    <property type="protein sequence ID" value="MBD0416665.1"/>
    <property type="molecule type" value="Genomic_DNA"/>
</dbReference>
<feature type="compositionally biased region" description="Basic and acidic residues" evidence="1">
    <location>
        <begin position="58"/>
        <end position="81"/>
    </location>
</feature>
<dbReference type="Proteomes" id="UP000643405">
    <property type="component" value="Unassembled WGS sequence"/>
</dbReference>
<evidence type="ECO:0000313" key="3">
    <source>
        <dbReference type="Proteomes" id="UP000643405"/>
    </source>
</evidence>
<accession>A0A8J6U5P2</accession>
<dbReference type="AlphaFoldDB" id="A0A8J6U5P2"/>